<protein>
    <submittedName>
        <fullName evidence="2">Uncharacterized protein</fullName>
    </submittedName>
</protein>
<dbReference type="Proteomes" id="UP001145742">
    <property type="component" value="Unassembled WGS sequence"/>
</dbReference>
<organism evidence="2 3">
    <name type="scientific">Willisornis vidua</name>
    <name type="common">Xingu scale-backed antbird</name>
    <dbReference type="NCBI Taxonomy" id="1566151"/>
    <lineage>
        <taxon>Eukaryota</taxon>
        <taxon>Metazoa</taxon>
        <taxon>Chordata</taxon>
        <taxon>Craniata</taxon>
        <taxon>Vertebrata</taxon>
        <taxon>Euteleostomi</taxon>
        <taxon>Archelosauria</taxon>
        <taxon>Archosauria</taxon>
        <taxon>Dinosauria</taxon>
        <taxon>Saurischia</taxon>
        <taxon>Theropoda</taxon>
        <taxon>Coelurosauria</taxon>
        <taxon>Aves</taxon>
        <taxon>Neognathae</taxon>
        <taxon>Neoaves</taxon>
        <taxon>Telluraves</taxon>
        <taxon>Australaves</taxon>
        <taxon>Passeriformes</taxon>
        <taxon>Thamnophilidae</taxon>
        <taxon>Willisornis</taxon>
    </lineage>
</organism>
<comment type="caution">
    <text evidence="2">The sequence shown here is derived from an EMBL/GenBank/DDBJ whole genome shotgun (WGS) entry which is preliminary data.</text>
</comment>
<dbReference type="EMBL" id="WHWB01033907">
    <property type="protein sequence ID" value="KAJ7415803.1"/>
    <property type="molecule type" value="Genomic_DNA"/>
</dbReference>
<feature type="region of interest" description="Disordered" evidence="1">
    <location>
        <begin position="1"/>
        <end position="23"/>
    </location>
</feature>
<proteinExistence type="predicted"/>
<feature type="compositionally biased region" description="Basic residues" evidence="1">
    <location>
        <begin position="1"/>
        <end position="11"/>
    </location>
</feature>
<name>A0ABQ9D659_9PASS</name>
<keyword evidence="3" id="KW-1185">Reference proteome</keyword>
<evidence type="ECO:0000313" key="3">
    <source>
        <dbReference type="Proteomes" id="UP001145742"/>
    </source>
</evidence>
<sequence>MSLKGRHKRWTRKDSWNSSQIEGTEQRQGHRICKYLEAPQVSYRHTIPMLLHLPHADLIILKRHKWEQTILERIIKISSSFKEETGLPADFLIRKSKRSKPSGNPQVLPVHAKHLDTYGIKMNKLEAFITEKFATVDKVTHQSKAARTALANSI</sequence>
<gene>
    <name evidence="2" type="ORF">WISP_75900</name>
</gene>
<reference evidence="2" key="1">
    <citation type="submission" date="2019-10" db="EMBL/GenBank/DDBJ databases">
        <authorList>
            <person name="Soares A.E.R."/>
            <person name="Aleixo A."/>
            <person name="Schneider P."/>
            <person name="Miyaki C.Y."/>
            <person name="Schneider M.P."/>
            <person name="Mello C."/>
            <person name="Vasconcelos A.T.R."/>
        </authorList>
    </citation>
    <scope>NUCLEOTIDE SEQUENCE</scope>
    <source>
        <tissue evidence="2">Muscle</tissue>
    </source>
</reference>
<accession>A0ABQ9D659</accession>
<evidence type="ECO:0000313" key="2">
    <source>
        <dbReference type="EMBL" id="KAJ7415803.1"/>
    </source>
</evidence>
<evidence type="ECO:0000256" key="1">
    <source>
        <dbReference type="SAM" id="MobiDB-lite"/>
    </source>
</evidence>